<dbReference type="GO" id="GO:0098703">
    <property type="term" value="P:calcium ion import across plasma membrane"/>
    <property type="evidence" value="ECO:0007669"/>
    <property type="project" value="TreeGrafter"/>
</dbReference>
<dbReference type="GO" id="GO:0005216">
    <property type="term" value="F:monoatomic ion channel activity"/>
    <property type="evidence" value="ECO:0007669"/>
    <property type="project" value="InterPro"/>
</dbReference>
<dbReference type="InterPro" id="IPR015943">
    <property type="entry name" value="WD40/YVTN_repeat-like_dom_sf"/>
</dbReference>
<evidence type="ECO:0000256" key="2">
    <source>
        <dbReference type="SAM" id="MobiDB-lite"/>
    </source>
</evidence>
<feature type="region of interest" description="Disordered" evidence="2">
    <location>
        <begin position="913"/>
        <end position="942"/>
    </location>
</feature>
<dbReference type="Pfam" id="PF00400">
    <property type="entry name" value="WD40"/>
    <property type="match status" value="1"/>
</dbReference>
<sequence>MLSANGLSSVWKLGEGSAGPQLKCIRGQCFSPSGKVLAVAHGKMKEAELTVLDAATGKHLWRLTEKVGSLERPSESIVSLRYASSGDLLAVGGAGEHIPMGTVEYEAALGEDEDSIDEDPNIFVYALTGPSKDNLRMVSKHAKGMLVRSLAFSPDEKRLACGGDGVTGIVIVDPHTSGRTLMRLSQYPQVCWSCSFSPNGKEIAAGFNNDEVCAVYDLERKSMVDFFPGRGPVHFSADGMAMIYGGKTEKWVHARLLAHIAPISSLTKSVFGFIRCKSAVQKFPLEEVLKYAKHRLFAGKGPKGGGLLHIAMAGLKHKQSAFTVDDVKRIISAHPLSCLTAIGKMTDAEDGLQPSTPLLMAIDRGWQAVYNHMFEELSKFNPSEVSLPPFSHKMLRIQRQGIQITAAHLIAHFPKRIEVASLCMSLLVMDPPGILRGVPKGANEYAFTVSSLAALTDIVSTELVDEDPRDAELGLEPLTHQKAEPSIYEPQQKAAVCRPHILEKDLYSGSEWQLRVMNFPADEVQEAVMASREPALVFHPLFKSAVRWKWDTYGRRLATAETFLMILFLTIYIAWGSLLLGCPPALPLPGNEAEYDKIFLMCPSITTSDDLWKLGLVHLAMTIPMLGLTSIYVFKELQEGISIEYFHDIFNVIDFVGLFLTIGLALADIALRWIAIGTNDVLEATKQQHWAFLYLASVALLLHFIRLNEKYRAFRVFGTYVRALLQIFSDMGGFVFLLFTIVAAFSISFFWLYNAESEAPDRGNAGGMQIDFSFFRALTFGILAQYSFDDLAGFPRFLSLLIILLWFVTQVVMLNSLIALVSESWATITGQRELNCLIERGTLLQNLDSFWRKGKGMPRMLFVAERGDADMLELHRDTQREEEEHKKRVESSISALSSEVSELKKIVETLAPSPGSALSRSKTGGKGGLGPGGPGGPRGSVASFLTADDISIRERTFDIQSNLAPPDERRVTQQGNPTMKVDSTLMSPVPISADRRSPSRGPRRPEDDSPGP</sequence>
<feature type="compositionally biased region" description="Basic and acidic residues" evidence="2">
    <location>
        <begin position="993"/>
        <end position="1012"/>
    </location>
</feature>
<feature type="transmembrane region" description="Helical" evidence="3">
    <location>
        <begin position="616"/>
        <end position="634"/>
    </location>
</feature>
<gene>
    <name evidence="4" type="ORF">Cvel_14734</name>
</gene>
<feature type="transmembrane region" description="Helical" evidence="3">
    <location>
        <begin position="563"/>
        <end position="586"/>
    </location>
</feature>
<organism evidence="4">
    <name type="scientific">Chromera velia CCMP2878</name>
    <dbReference type="NCBI Taxonomy" id="1169474"/>
    <lineage>
        <taxon>Eukaryota</taxon>
        <taxon>Sar</taxon>
        <taxon>Alveolata</taxon>
        <taxon>Colpodellida</taxon>
        <taxon>Chromeraceae</taxon>
        <taxon>Chromera</taxon>
    </lineage>
</organism>
<keyword evidence="1" id="KW-0677">Repeat</keyword>
<dbReference type="SUPFAM" id="SSF50998">
    <property type="entry name" value="Quinoprotein alcohol dehydrogenase-like"/>
    <property type="match status" value="1"/>
</dbReference>
<accession>A0A0G4F1P3</accession>
<dbReference type="PANTHER" id="PTHR10582:SF2">
    <property type="entry name" value="INACTIVE"/>
    <property type="match status" value="1"/>
</dbReference>
<evidence type="ECO:0000256" key="1">
    <source>
        <dbReference type="ARBA" id="ARBA00022737"/>
    </source>
</evidence>
<keyword evidence="3" id="KW-0472">Membrane</keyword>
<feature type="compositionally biased region" description="Gly residues" evidence="2">
    <location>
        <begin position="924"/>
        <end position="938"/>
    </location>
</feature>
<protein>
    <submittedName>
        <fullName evidence="4">Uncharacterized protein</fullName>
    </submittedName>
</protein>
<dbReference type="Gene3D" id="2.130.10.10">
    <property type="entry name" value="YVTN repeat-like/Quinoprotein amine dehydrogenase"/>
    <property type="match status" value="2"/>
</dbReference>
<dbReference type="PhylomeDB" id="A0A0G4F1P3"/>
<name>A0A0G4F1P3_9ALVE</name>
<feature type="transmembrane region" description="Helical" evidence="3">
    <location>
        <begin position="727"/>
        <end position="752"/>
    </location>
</feature>
<keyword evidence="3" id="KW-0812">Transmembrane</keyword>
<feature type="transmembrane region" description="Helical" evidence="3">
    <location>
        <begin position="655"/>
        <end position="676"/>
    </location>
</feature>
<dbReference type="InterPro" id="IPR024862">
    <property type="entry name" value="TRPV"/>
</dbReference>
<keyword evidence="3" id="KW-1133">Transmembrane helix</keyword>
<feature type="transmembrane region" description="Helical" evidence="3">
    <location>
        <begin position="800"/>
        <end position="821"/>
    </location>
</feature>
<feature type="region of interest" description="Disordered" evidence="2">
    <location>
        <begin position="957"/>
        <end position="1012"/>
    </location>
</feature>
<reference evidence="4" key="1">
    <citation type="submission" date="2014-11" db="EMBL/GenBank/DDBJ databases">
        <authorList>
            <person name="Otto D Thomas"/>
            <person name="Naeem Raeece"/>
        </authorList>
    </citation>
    <scope>NUCLEOTIDE SEQUENCE</scope>
</reference>
<dbReference type="InterPro" id="IPR001680">
    <property type="entry name" value="WD40_rpt"/>
</dbReference>
<dbReference type="GO" id="GO:0005886">
    <property type="term" value="C:plasma membrane"/>
    <property type="evidence" value="ECO:0007669"/>
    <property type="project" value="TreeGrafter"/>
</dbReference>
<dbReference type="EMBL" id="CDMZ01000067">
    <property type="protein sequence ID" value="CEM05820.1"/>
    <property type="molecule type" value="Genomic_DNA"/>
</dbReference>
<proteinExistence type="predicted"/>
<dbReference type="PANTHER" id="PTHR10582">
    <property type="entry name" value="TRANSIENT RECEPTOR POTENTIAL ION CHANNEL PROTEIN"/>
    <property type="match status" value="1"/>
</dbReference>
<evidence type="ECO:0000313" key="4">
    <source>
        <dbReference type="EMBL" id="CEM05820.1"/>
    </source>
</evidence>
<dbReference type="VEuPathDB" id="CryptoDB:Cvel_14734"/>
<dbReference type="SMART" id="SM00320">
    <property type="entry name" value="WD40"/>
    <property type="match status" value="2"/>
</dbReference>
<dbReference type="AlphaFoldDB" id="A0A0G4F1P3"/>
<dbReference type="InterPro" id="IPR011047">
    <property type="entry name" value="Quinoprotein_ADH-like_sf"/>
</dbReference>
<evidence type="ECO:0000256" key="3">
    <source>
        <dbReference type="SAM" id="Phobius"/>
    </source>
</evidence>
<feature type="transmembrane region" description="Helical" evidence="3">
    <location>
        <begin position="688"/>
        <end position="707"/>
    </location>
</feature>